<feature type="transmembrane region" description="Helical" evidence="1">
    <location>
        <begin position="36"/>
        <end position="54"/>
    </location>
</feature>
<feature type="chain" id="PRO_5007840823" description="P-type ATPase C-terminal domain-containing protein" evidence="2">
    <location>
        <begin position="21"/>
        <end position="169"/>
    </location>
</feature>
<dbReference type="RefSeq" id="XP_018287095.1">
    <property type="nucleotide sequence ID" value="XM_018434104.1"/>
</dbReference>
<evidence type="ECO:0000256" key="1">
    <source>
        <dbReference type="SAM" id="Phobius"/>
    </source>
</evidence>
<evidence type="ECO:0000313" key="4">
    <source>
        <dbReference type="Proteomes" id="UP000077315"/>
    </source>
</evidence>
<proteinExistence type="predicted"/>
<dbReference type="VEuPathDB" id="FungiDB:PHYBLDRAFT_160038"/>
<accession>A0A162WMF3</accession>
<dbReference type="InParanoid" id="A0A162WMF3"/>
<dbReference type="GeneID" id="28995010"/>
<feature type="signal peptide" evidence="2">
    <location>
        <begin position="1"/>
        <end position="20"/>
    </location>
</feature>
<evidence type="ECO:0000256" key="2">
    <source>
        <dbReference type="SAM" id="SignalP"/>
    </source>
</evidence>
<organism evidence="3 4">
    <name type="scientific">Phycomyces blakesleeanus (strain ATCC 8743b / DSM 1359 / FGSC 10004 / NBRC 33097 / NRRL 1555)</name>
    <dbReference type="NCBI Taxonomy" id="763407"/>
    <lineage>
        <taxon>Eukaryota</taxon>
        <taxon>Fungi</taxon>
        <taxon>Fungi incertae sedis</taxon>
        <taxon>Mucoromycota</taxon>
        <taxon>Mucoromycotina</taxon>
        <taxon>Mucoromycetes</taxon>
        <taxon>Mucorales</taxon>
        <taxon>Phycomycetaceae</taxon>
        <taxon>Phycomyces</taxon>
    </lineage>
</organism>
<keyword evidence="4" id="KW-1185">Reference proteome</keyword>
<dbReference type="Proteomes" id="UP000077315">
    <property type="component" value="Unassembled WGS sequence"/>
</dbReference>
<protein>
    <recommendedName>
        <fullName evidence="5">P-type ATPase C-terminal domain-containing protein</fullName>
    </recommendedName>
</protein>
<name>A0A162WMF3_PHYB8</name>
<dbReference type="OrthoDB" id="116380at2759"/>
<keyword evidence="2" id="KW-0732">Signal</keyword>
<evidence type="ECO:0000313" key="3">
    <source>
        <dbReference type="EMBL" id="OAD69055.1"/>
    </source>
</evidence>
<dbReference type="AlphaFoldDB" id="A0A162WMF3"/>
<keyword evidence="1" id="KW-0812">Transmembrane</keyword>
<dbReference type="Gene3D" id="1.20.1110.10">
    <property type="entry name" value="Calcium-transporting ATPase, transmembrane domain"/>
    <property type="match status" value="1"/>
</dbReference>
<evidence type="ECO:0008006" key="5">
    <source>
        <dbReference type="Google" id="ProtNLM"/>
    </source>
</evidence>
<keyword evidence="1" id="KW-1133">Transmembrane helix</keyword>
<sequence length="169" mass="18193">MLMCAFVVAQLVATFIAVYADWGFTSIEGCGWGWAGIAWIWNFVWFVPLDLVKFTMRYFYERNRVHDVVPTSRRPSAVSGTSSARYYANRTRSLQSMEGSHNNFGKRLLHKGKRMGMDPKEMRRFSSVQTSHAAHVLSAGSAGGAATGVGGTGTGVAGGPSVVPGAAPA</sequence>
<dbReference type="STRING" id="763407.A0A162WMF3"/>
<reference evidence="4" key="1">
    <citation type="submission" date="2015-06" db="EMBL/GenBank/DDBJ databases">
        <title>Expansion of signal transduction pathways in fungi by whole-genome duplication.</title>
        <authorList>
            <consortium name="DOE Joint Genome Institute"/>
            <person name="Corrochano L.M."/>
            <person name="Kuo A."/>
            <person name="Marcet-Houben M."/>
            <person name="Polaino S."/>
            <person name="Salamov A."/>
            <person name="Villalobos J.M."/>
            <person name="Alvarez M.I."/>
            <person name="Avalos J."/>
            <person name="Benito E.P."/>
            <person name="Benoit I."/>
            <person name="Burger G."/>
            <person name="Camino L.P."/>
            <person name="Canovas D."/>
            <person name="Cerda-Olmedo E."/>
            <person name="Cheng J.-F."/>
            <person name="Dominguez A."/>
            <person name="Elias M."/>
            <person name="Eslava A.P."/>
            <person name="Glaser F."/>
            <person name="Grimwood J."/>
            <person name="Gutierrez G."/>
            <person name="Heitman J."/>
            <person name="Henrissat B."/>
            <person name="Iturriaga E.A."/>
            <person name="Lang B.F."/>
            <person name="Lavin J.L."/>
            <person name="Lee S."/>
            <person name="Li W."/>
            <person name="Lindquist E."/>
            <person name="Lopez-Garcia S."/>
            <person name="Luque E.M."/>
            <person name="Marcos A.T."/>
            <person name="Martin J."/>
            <person name="McCluskey K."/>
            <person name="Medina H.R."/>
            <person name="Miralles-Duran A."/>
            <person name="Miyazaki A."/>
            <person name="Munoz-Torres E."/>
            <person name="Oguiza J.A."/>
            <person name="Ohm R."/>
            <person name="Olmedo M."/>
            <person name="Orejas M."/>
            <person name="Ortiz-Castellanos L."/>
            <person name="Pisabarro A.G."/>
            <person name="Rodriguez-Romero J."/>
            <person name="Ruiz-Herrera J."/>
            <person name="Ruiz-Vazquez R."/>
            <person name="Sanz C."/>
            <person name="Schackwitz W."/>
            <person name="Schmutz J."/>
            <person name="Shahriari M."/>
            <person name="Shelest E."/>
            <person name="Silva-Franco F."/>
            <person name="Soanes D."/>
            <person name="Syed K."/>
            <person name="Tagua V.G."/>
            <person name="Talbot N.J."/>
            <person name="Thon M."/>
            <person name="De vries R.P."/>
            <person name="Wiebenga A."/>
            <person name="Yadav J.S."/>
            <person name="Braun E.L."/>
            <person name="Baker S."/>
            <person name="Garre V."/>
            <person name="Horwitz B."/>
            <person name="Torres-Martinez S."/>
            <person name="Idnurm A."/>
            <person name="Herrera-Estrella A."/>
            <person name="Gabaldon T."/>
            <person name="Grigoriev I.V."/>
        </authorList>
    </citation>
    <scope>NUCLEOTIDE SEQUENCE [LARGE SCALE GENOMIC DNA]</scope>
    <source>
        <strain evidence="4">NRRL 1555(-)</strain>
    </source>
</reference>
<keyword evidence="1" id="KW-0472">Membrane</keyword>
<gene>
    <name evidence="3" type="ORF">PHYBLDRAFT_160038</name>
</gene>
<dbReference type="EMBL" id="KV440993">
    <property type="protein sequence ID" value="OAD69055.1"/>
    <property type="molecule type" value="Genomic_DNA"/>
</dbReference>